<evidence type="ECO:0000256" key="1">
    <source>
        <dbReference type="SAM" id="Phobius"/>
    </source>
</evidence>
<accession>A0A0N5C307</accession>
<evidence type="ECO:0000313" key="3">
    <source>
        <dbReference type="WBParaSite" id="SPAL_0001236200.1"/>
    </source>
</evidence>
<dbReference type="Proteomes" id="UP000046392">
    <property type="component" value="Unplaced"/>
</dbReference>
<protein>
    <submittedName>
        <fullName evidence="3">Uncharacterized protein</fullName>
    </submittedName>
</protein>
<keyword evidence="1" id="KW-0812">Transmembrane</keyword>
<sequence>MKNILKVICVIPEQCDLKYLQFMNTSIERVEIKIISVLNENERKIKLKELWEGNIIIDTSLDPSTTSMSYSYVNEGKISLIVEFDDYQENIICIGLLPKQIYLNYNFTLDFYGEKSFLLDEDDSVVIPKKIKLHYNEYISYRDETFLIIMVSIFGCFLIILFVLFCRKGKTNDINDNDILLNKELFKYDGDFKKLVSNRYKILKREKYPSDHEIIDLPKWKSKRLLLKGMRENKLRVKRHRHKAENIRVRKVKKSQDDIVKRGNLISNEKAKNKDSNLEIRGPTNFSDYKAILKNNKKKKV</sequence>
<evidence type="ECO:0000313" key="2">
    <source>
        <dbReference type="Proteomes" id="UP000046392"/>
    </source>
</evidence>
<keyword evidence="1" id="KW-1133">Transmembrane helix</keyword>
<organism evidence="2 3">
    <name type="scientific">Strongyloides papillosus</name>
    <name type="common">Intestinal threadworm</name>
    <dbReference type="NCBI Taxonomy" id="174720"/>
    <lineage>
        <taxon>Eukaryota</taxon>
        <taxon>Metazoa</taxon>
        <taxon>Ecdysozoa</taxon>
        <taxon>Nematoda</taxon>
        <taxon>Chromadorea</taxon>
        <taxon>Rhabditida</taxon>
        <taxon>Tylenchina</taxon>
        <taxon>Panagrolaimomorpha</taxon>
        <taxon>Strongyloidoidea</taxon>
        <taxon>Strongyloididae</taxon>
        <taxon>Strongyloides</taxon>
    </lineage>
</organism>
<proteinExistence type="predicted"/>
<feature type="transmembrane region" description="Helical" evidence="1">
    <location>
        <begin position="146"/>
        <end position="166"/>
    </location>
</feature>
<reference evidence="3" key="1">
    <citation type="submission" date="2017-02" db="UniProtKB">
        <authorList>
            <consortium name="WormBaseParasite"/>
        </authorList>
    </citation>
    <scope>IDENTIFICATION</scope>
</reference>
<keyword evidence="2" id="KW-1185">Reference proteome</keyword>
<dbReference type="AlphaFoldDB" id="A0A0N5C307"/>
<keyword evidence="1" id="KW-0472">Membrane</keyword>
<name>A0A0N5C307_STREA</name>
<dbReference type="WBParaSite" id="SPAL_0001236200.1">
    <property type="protein sequence ID" value="SPAL_0001236200.1"/>
    <property type="gene ID" value="SPAL_0001236200"/>
</dbReference>